<feature type="region of interest" description="Disordered" evidence="1">
    <location>
        <begin position="252"/>
        <end position="284"/>
    </location>
</feature>
<keyword evidence="3" id="KW-1185">Reference proteome</keyword>
<gene>
    <name evidence="2" type="ORF">RHOBADRAFT_41007</name>
</gene>
<dbReference type="GeneID" id="28974258"/>
<organism evidence="2 3">
    <name type="scientific">Rhodotorula graminis (strain WP1)</name>
    <dbReference type="NCBI Taxonomy" id="578459"/>
    <lineage>
        <taxon>Eukaryota</taxon>
        <taxon>Fungi</taxon>
        <taxon>Dikarya</taxon>
        <taxon>Basidiomycota</taxon>
        <taxon>Pucciniomycotina</taxon>
        <taxon>Microbotryomycetes</taxon>
        <taxon>Sporidiobolales</taxon>
        <taxon>Sporidiobolaceae</taxon>
        <taxon>Rhodotorula</taxon>
    </lineage>
</organism>
<dbReference type="Proteomes" id="UP000053890">
    <property type="component" value="Unassembled WGS sequence"/>
</dbReference>
<dbReference type="EMBL" id="KQ474073">
    <property type="protein sequence ID" value="KPV78461.1"/>
    <property type="molecule type" value="Genomic_DNA"/>
</dbReference>
<evidence type="ECO:0000313" key="2">
    <source>
        <dbReference type="EMBL" id="KPV78461.1"/>
    </source>
</evidence>
<protein>
    <submittedName>
        <fullName evidence="2">Uncharacterized protein</fullName>
    </submittedName>
</protein>
<evidence type="ECO:0000256" key="1">
    <source>
        <dbReference type="SAM" id="MobiDB-lite"/>
    </source>
</evidence>
<dbReference type="RefSeq" id="XP_018274510.1">
    <property type="nucleotide sequence ID" value="XM_018413809.1"/>
</dbReference>
<reference evidence="2 3" key="1">
    <citation type="journal article" date="2015" name="Front. Microbiol.">
        <title>Genome sequence of the plant growth promoting endophytic yeast Rhodotorula graminis WP1.</title>
        <authorList>
            <person name="Firrincieli A."/>
            <person name="Otillar R."/>
            <person name="Salamov A."/>
            <person name="Schmutz J."/>
            <person name="Khan Z."/>
            <person name="Redman R.S."/>
            <person name="Fleck N.D."/>
            <person name="Lindquist E."/>
            <person name="Grigoriev I.V."/>
            <person name="Doty S.L."/>
        </authorList>
    </citation>
    <scope>NUCLEOTIDE SEQUENCE [LARGE SCALE GENOMIC DNA]</scope>
    <source>
        <strain evidence="2 3">WP1</strain>
    </source>
</reference>
<feature type="compositionally biased region" description="Basic and acidic residues" evidence="1">
    <location>
        <begin position="268"/>
        <end position="284"/>
    </location>
</feature>
<proteinExistence type="predicted"/>
<dbReference type="AlphaFoldDB" id="A0A194SFT2"/>
<sequence>MASPAQQPVAGPSCTRTLDLAALATPPPHLLHSHDVRAFFVAALDGTGAPIDELQPQLDELVDMISKHLIVASRGKRTSIAHWLLGLEEVVSARLTGRALEVWTRRVSEAGGDAVDSGDDYQGVGDGVKSAASTSAGAPPVARGAVISALLPSTAVAAAAKHAPDPQQQLGNAADAQARRSEMRCLRREVEILRHELHRAGLRAPLVSSDLRGVNYGYKGAGGVVHAEQLVSGAMSAEEQARRFDRADRLERVKRQGLAAPQRAGVSKPERSSGPHGQRREEDA</sequence>
<accession>A0A194SFT2</accession>
<evidence type="ECO:0000313" key="3">
    <source>
        <dbReference type="Proteomes" id="UP000053890"/>
    </source>
</evidence>
<name>A0A194SFT2_RHOGW</name>